<protein>
    <submittedName>
        <fullName evidence="2">Uncharacterized protein</fullName>
    </submittedName>
</protein>
<dbReference type="RefSeq" id="WP_153351735.1">
    <property type="nucleotide sequence ID" value="NZ_JBQQFY010000065.1"/>
</dbReference>
<dbReference type="EMBL" id="WIVX01000192">
    <property type="protein sequence ID" value="MQU34564.1"/>
    <property type="molecule type" value="Genomic_DNA"/>
</dbReference>
<dbReference type="Proteomes" id="UP000466863">
    <property type="component" value="Unassembled WGS sequence"/>
</dbReference>
<comment type="caution">
    <text evidence="2">The sequence shown here is derived from an EMBL/GenBank/DDBJ whole genome shotgun (WGS) entry which is preliminary data.</text>
</comment>
<keyword evidence="4" id="KW-1185">Reference proteome</keyword>
<organism evidence="2 3">
    <name type="scientific">Pseudomonas helleri</name>
    <dbReference type="NCBI Taxonomy" id="1608996"/>
    <lineage>
        <taxon>Bacteria</taxon>
        <taxon>Pseudomonadati</taxon>
        <taxon>Pseudomonadota</taxon>
        <taxon>Gammaproteobacteria</taxon>
        <taxon>Pseudomonadales</taxon>
        <taxon>Pseudomonadaceae</taxon>
        <taxon>Pseudomonas</taxon>
    </lineage>
</organism>
<dbReference type="AlphaFoldDB" id="A0A6I1WT91"/>
<gene>
    <name evidence="2" type="ORF">GHO28_06040</name>
    <name evidence="1" type="ORF">GHO30_24850</name>
</gene>
<dbReference type="Proteomes" id="UP000470186">
    <property type="component" value="Unassembled WGS sequence"/>
</dbReference>
<name>A0A6I1WT91_9PSED</name>
<sequence length="65" mass="7231">MPTGYYLACLETHRYVWIGTLGDTISAVGVDVDLVSSFCLEHRSKALIVIGETHQVIEEGHEWAI</sequence>
<dbReference type="EMBL" id="WIVV01000017">
    <property type="protein sequence ID" value="MQU42072.1"/>
    <property type="molecule type" value="Genomic_DNA"/>
</dbReference>
<accession>A0A6I1WT91</accession>
<evidence type="ECO:0000313" key="4">
    <source>
        <dbReference type="Proteomes" id="UP000470186"/>
    </source>
</evidence>
<evidence type="ECO:0000313" key="2">
    <source>
        <dbReference type="EMBL" id="MQU42072.1"/>
    </source>
</evidence>
<evidence type="ECO:0000313" key="3">
    <source>
        <dbReference type="Proteomes" id="UP000466863"/>
    </source>
</evidence>
<evidence type="ECO:0000313" key="1">
    <source>
        <dbReference type="EMBL" id="MQU34564.1"/>
    </source>
</evidence>
<proteinExistence type="predicted"/>
<reference evidence="3 4" key="1">
    <citation type="submission" date="2019-10" db="EMBL/GenBank/DDBJ databases">
        <title>Evaluation of single-gene subtyping targets for Pseudomonas.</title>
        <authorList>
            <person name="Reichler S.J."/>
            <person name="Orsi R.H."/>
            <person name="Wiedmann M."/>
            <person name="Martin N.H."/>
            <person name="Murphy S.I."/>
        </authorList>
    </citation>
    <scope>NUCLEOTIDE SEQUENCE [LARGE SCALE GENOMIC DNA]</scope>
    <source>
        <strain evidence="2 3">FSL R10-1876</strain>
        <strain evidence="1 4">FSL R10-2107</strain>
    </source>
</reference>